<accession>A0ABR1PIE0</accession>
<dbReference type="Proteomes" id="UP001430848">
    <property type="component" value="Unassembled WGS sequence"/>
</dbReference>
<organism evidence="2 3">
    <name type="scientific">Diaporthe eres</name>
    <name type="common">Phomopsis oblonga</name>
    <dbReference type="NCBI Taxonomy" id="83184"/>
    <lineage>
        <taxon>Eukaryota</taxon>
        <taxon>Fungi</taxon>
        <taxon>Dikarya</taxon>
        <taxon>Ascomycota</taxon>
        <taxon>Pezizomycotina</taxon>
        <taxon>Sordariomycetes</taxon>
        <taxon>Sordariomycetidae</taxon>
        <taxon>Diaporthales</taxon>
        <taxon>Diaporthaceae</taxon>
        <taxon>Diaporthe</taxon>
        <taxon>Diaporthe eres species complex</taxon>
    </lineage>
</organism>
<keyword evidence="3" id="KW-1185">Reference proteome</keyword>
<evidence type="ECO:0000256" key="1">
    <source>
        <dbReference type="SAM" id="SignalP"/>
    </source>
</evidence>
<evidence type="ECO:0000313" key="3">
    <source>
        <dbReference type="Proteomes" id="UP001430848"/>
    </source>
</evidence>
<protein>
    <submittedName>
        <fullName evidence="2">Uncharacterized protein</fullName>
    </submittedName>
</protein>
<proteinExistence type="predicted"/>
<feature type="chain" id="PRO_5047442638" evidence="1">
    <location>
        <begin position="19"/>
        <end position="319"/>
    </location>
</feature>
<gene>
    <name evidence="2" type="ORF">SLS63_002997</name>
</gene>
<sequence length="319" mass="35044">MQLKTLLPVTLLATGATAQQVVRETIEGYVFEHSGPVDVAPQATYEIRGLKTANELLKTRMGLDPATSDDLAELRTENRRLKAEFDADGFQELLAPDIADADAFWQDVIRNSTPGSWIPADARGTAFLPNLTALAFAAWSESPRADKCNDDVNGEHYFKRTVTTGPDTLASEILEGWGGVTTLFTIPDYATPPNRIQFPFLRLLPEFPFQAAGSKVLEDKSEDPLFGVLHISVRDVVGEAGEHGIEIYSTVWYGDDAEDSFLEAERQHMVTEIIKLSIRAQEDVESGRFTVPSVSEDVKESLLPTTFEPASGAQKALID</sequence>
<keyword evidence="1" id="KW-0732">Signal</keyword>
<reference evidence="2 3" key="1">
    <citation type="submission" date="2024-02" db="EMBL/GenBank/DDBJ databases">
        <title>De novo assembly and annotation of 12 fungi associated with fruit tree decline syndrome in Ontario, Canada.</title>
        <authorList>
            <person name="Sulman M."/>
            <person name="Ellouze W."/>
            <person name="Ilyukhin E."/>
        </authorList>
    </citation>
    <scope>NUCLEOTIDE SEQUENCE [LARGE SCALE GENOMIC DNA]</scope>
    <source>
        <strain evidence="2 3">M169</strain>
    </source>
</reference>
<name>A0ABR1PIE0_DIAER</name>
<dbReference type="EMBL" id="JAKNSF020000008">
    <property type="protein sequence ID" value="KAK7737206.1"/>
    <property type="molecule type" value="Genomic_DNA"/>
</dbReference>
<evidence type="ECO:0000313" key="2">
    <source>
        <dbReference type="EMBL" id="KAK7737206.1"/>
    </source>
</evidence>
<feature type="signal peptide" evidence="1">
    <location>
        <begin position="1"/>
        <end position="18"/>
    </location>
</feature>
<comment type="caution">
    <text evidence="2">The sequence shown here is derived from an EMBL/GenBank/DDBJ whole genome shotgun (WGS) entry which is preliminary data.</text>
</comment>